<sequence length="396" mass="42781">MTSRIQDTVAGGMTPAQLNVMRRHWIKTAFIQAGVLIFAGLVAWSAGAQLTSHDARGWNMVWGEALDASSALSTQIACVTLVAAISIAVATSSHRNTEVTELAQIRFSVWRNGMTHLANFSAAASVTVACAVTLAEPGRGTLLVLMSFVAVGLAVLIGQDKTPAEISMLKDESVKRAQRAEMRIADARSRILAPISWDARWYSTALSAVAWVVVLWGASTLFATGLLTVVAALSPHDVVQPTAFLRLSARTATFVSLSLWIGYLTWVQAYGALTEHPWRLQLSRLAVWILIPAGVLGSVFHGDQVSWMMLAGALWLCLATGQVWLLALVLHRGRLGDPLSALLWRPVTWALERDSRAAQRRAEAVVAGSAATWFGTPLKLNISDAGHMDRSRRRGA</sequence>
<feature type="transmembrane region" description="Helical" evidence="1">
    <location>
        <begin position="140"/>
        <end position="158"/>
    </location>
</feature>
<name>A0A2T0UQF0_9MICO</name>
<organism evidence="2 3">
    <name type="scientific">Knoellia remsis</name>
    <dbReference type="NCBI Taxonomy" id="407159"/>
    <lineage>
        <taxon>Bacteria</taxon>
        <taxon>Bacillati</taxon>
        <taxon>Actinomycetota</taxon>
        <taxon>Actinomycetes</taxon>
        <taxon>Micrococcales</taxon>
        <taxon>Intrasporangiaceae</taxon>
        <taxon>Knoellia</taxon>
    </lineage>
</organism>
<feature type="transmembrane region" description="Helical" evidence="1">
    <location>
        <begin position="113"/>
        <end position="134"/>
    </location>
</feature>
<feature type="transmembrane region" description="Helical" evidence="1">
    <location>
        <begin position="253"/>
        <end position="273"/>
    </location>
</feature>
<proteinExistence type="predicted"/>
<feature type="transmembrane region" description="Helical" evidence="1">
    <location>
        <begin position="70"/>
        <end position="92"/>
    </location>
</feature>
<keyword evidence="1" id="KW-0472">Membrane</keyword>
<dbReference type="RefSeq" id="WP_146132888.1">
    <property type="nucleotide sequence ID" value="NZ_PVTI01000008.1"/>
</dbReference>
<dbReference type="AlphaFoldDB" id="A0A2T0UQF0"/>
<keyword evidence="3" id="KW-1185">Reference proteome</keyword>
<reference evidence="2 3" key="1">
    <citation type="submission" date="2018-03" db="EMBL/GenBank/DDBJ databases">
        <title>Genomic Encyclopedia of Archaeal and Bacterial Type Strains, Phase II (KMG-II): from individual species to whole genera.</title>
        <authorList>
            <person name="Goeker M."/>
        </authorList>
    </citation>
    <scope>NUCLEOTIDE SEQUENCE [LARGE SCALE GENOMIC DNA]</scope>
    <source>
        <strain evidence="2 3">ATCC BAA-1496</strain>
    </source>
</reference>
<keyword evidence="1" id="KW-1133">Transmembrane helix</keyword>
<keyword evidence="1" id="KW-0812">Transmembrane</keyword>
<protein>
    <submittedName>
        <fullName evidence="2">Uncharacterized protein</fullName>
    </submittedName>
</protein>
<comment type="caution">
    <text evidence="2">The sequence shown here is derived from an EMBL/GenBank/DDBJ whole genome shotgun (WGS) entry which is preliminary data.</text>
</comment>
<evidence type="ECO:0000313" key="2">
    <source>
        <dbReference type="EMBL" id="PRY60098.1"/>
    </source>
</evidence>
<feature type="transmembrane region" description="Helical" evidence="1">
    <location>
        <begin position="285"/>
        <end position="301"/>
    </location>
</feature>
<evidence type="ECO:0000313" key="3">
    <source>
        <dbReference type="Proteomes" id="UP000237822"/>
    </source>
</evidence>
<feature type="transmembrane region" description="Helical" evidence="1">
    <location>
        <begin position="208"/>
        <end position="233"/>
    </location>
</feature>
<gene>
    <name evidence="2" type="ORF">BCF74_10844</name>
</gene>
<evidence type="ECO:0000256" key="1">
    <source>
        <dbReference type="SAM" id="Phobius"/>
    </source>
</evidence>
<feature type="transmembrane region" description="Helical" evidence="1">
    <location>
        <begin position="29"/>
        <end position="50"/>
    </location>
</feature>
<dbReference type="EMBL" id="PVTI01000008">
    <property type="protein sequence ID" value="PRY60098.1"/>
    <property type="molecule type" value="Genomic_DNA"/>
</dbReference>
<feature type="transmembrane region" description="Helical" evidence="1">
    <location>
        <begin position="307"/>
        <end position="330"/>
    </location>
</feature>
<dbReference type="Proteomes" id="UP000237822">
    <property type="component" value="Unassembled WGS sequence"/>
</dbReference>
<accession>A0A2T0UQF0</accession>